<proteinExistence type="predicted"/>
<organism evidence="1 2">
    <name type="scientific">Caerostris extrusa</name>
    <name type="common">Bark spider</name>
    <name type="synonym">Caerostris bankana</name>
    <dbReference type="NCBI Taxonomy" id="172846"/>
    <lineage>
        <taxon>Eukaryota</taxon>
        <taxon>Metazoa</taxon>
        <taxon>Ecdysozoa</taxon>
        <taxon>Arthropoda</taxon>
        <taxon>Chelicerata</taxon>
        <taxon>Arachnida</taxon>
        <taxon>Araneae</taxon>
        <taxon>Araneomorphae</taxon>
        <taxon>Entelegynae</taxon>
        <taxon>Araneoidea</taxon>
        <taxon>Araneidae</taxon>
        <taxon>Caerostris</taxon>
    </lineage>
</organism>
<protein>
    <submittedName>
        <fullName evidence="1">Uncharacterized protein</fullName>
    </submittedName>
</protein>
<comment type="caution">
    <text evidence="1">The sequence shown here is derived from an EMBL/GenBank/DDBJ whole genome shotgun (WGS) entry which is preliminary data.</text>
</comment>
<dbReference type="AlphaFoldDB" id="A0AAV4M4T0"/>
<gene>
    <name evidence="1" type="ORF">CEXT_659431</name>
</gene>
<dbReference type="EMBL" id="BPLR01019400">
    <property type="protein sequence ID" value="GIX67456.1"/>
    <property type="molecule type" value="Genomic_DNA"/>
</dbReference>
<evidence type="ECO:0000313" key="2">
    <source>
        <dbReference type="Proteomes" id="UP001054945"/>
    </source>
</evidence>
<accession>A0AAV4M4T0</accession>
<keyword evidence="2" id="KW-1185">Reference proteome</keyword>
<evidence type="ECO:0000313" key="1">
    <source>
        <dbReference type="EMBL" id="GIX67456.1"/>
    </source>
</evidence>
<name>A0AAV4M4T0_CAEEX</name>
<dbReference type="Proteomes" id="UP001054945">
    <property type="component" value="Unassembled WGS sequence"/>
</dbReference>
<sequence>MKLFFSAYVLRSATNKKCHYGPELCSMQKYSAMCLQTQWTAVAGAPQKGVPPKGIKHADSKINIHIEYIDFLLSLFFFVQKIDKNESCSYSAAFFFPSQICFSPKIENGIF</sequence>
<reference evidence="1 2" key="1">
    <citation type="submission" date="2021-06" db="EMBL/GenBank/DDBJ databases">
        <title>Caerostris extrusa draft genome.</title>
        <authorList>
            <person name="Kono N."/>
            <person name="Arakawa K."/>
        </authorList>
    </citation>
    <scope>NUCLEOTIDE SEQUENCE [LARGE SCALE GENOMIC DNA]</scope>
</reference>